<evidence type="ECO:0000313" key="10">
    <source>
        <dbReference type="Proteomes" id="UP000738376"/>
    </source>
</evidence>
<dbReference type="EMBL" id="JAAVJL010000002">
    <property type="protein sequence ID" value="NMF60129.1"/>
    <property type="molecule type" value="Genomic_DNA"/>
</dbReference>
<dbReference type="Proteomes" id="UP000738376">
    <property type="component" value="Unassembled WGS sequence"/>
</dbReference>
<dbReference type="Pfam" id="PF00072">
    <property type="entry name" value="Response_reg"/>
    <property type="match status" value="1"/>
</dbReference>
<evidence type="ECO:0000256" key="4">
    <source>
        <dbReference type="ARBA" id="ARBA00022777"/>
    </source>
</evidence>
<dbReference type="SMART" id="SM00448">
    <property type="entry name" value="REC"/>
    <property type="match status" value="1"/>
</dbReference>
<evidence type="ECO:0000256" key="2">
    <source>
        <dbReference type="ARBA" id="ARBA00012438"/>
    </source>
</evidence>
<keyword evidence="4" id="KW-0418">Kinase</keyword>
<comment type="caution">
    <text evidence="9">The sequence shown here is derived from an EMBL/GenBank/DDBJ whole genome shotgun (WGS) entry which is preliminary data.</text>
</comment>
<accession>A0ABX1LZI8</accession>
<dbReference type="SUPFAM" id="SSF52172">
    <property type="entry name" value="CheY-like"/>
    <property type="match status" value="1"/>
</dbReference>
<dbReference type="InterPro" id="IPR001789">
    <property type="entry name" value="Sig_transdc_resp-reg_receiver"/>
</dbReference>
<keyword evidence="4" id="KW-0808">Transferase</keyword>
<evidence type="ECO:0000259" key="8">
    <source>
        <dbReference type="PROSITE" id="PS50110"/>
    </source>
</evidence>
<dbReference type="Gene3D" id="1.10.287.130">
    <property type="match status" value="1"/>
</dbReference>
<dbReference type="Gene3D" id="3.30.565.10">
    <property type="entry name" value="Histidine kinase-like ATPase, C-terminal domain"/>
    <property type="match status" value="1"/>
</dbReference>
<dbReference type="EC" id="2.7.13.3" evidence="2"/>
<dbReference type="PROSITE" id="PS50109">
    <property type="entry name" value="HIS_KIN"/>
    <property type="match status" value="1"/>
</dbReference>
<dbReference type="InterPro" id="IPR003661">
    <property type="entry name" value="HisK_dim/P_dom"/>
</dbReference>
<dbReference type="RefSeq" id="WP_169365069.1">
    <property type="nucleotide sequence ID" value="NZ_JAAVJL010000002.1"/>
</dbReference>
<dbReference type="PANTHER" id="PTHR43547:SF2">
    <property type="entry name" value="HYBRID SIGNAL TRANSDUCTION HISTIDINE KINASE C"/>
    <property type="match status" value="1"/>
</dbReference>
<feature type="domain" description="Response regulatory" evidence="8">
    <location>
        <begin position="6"/>
        <end position="122"/>
    </location>
</feature>
<dbReference type="Gene3D" id="3.40.50.2300">
    <property type="match status" value="1"/>
</dbReference>
<dbReference type="InterPro" id="IPR036890">
    <property type="entry name" value="HATPase_C_sf"/>
</dbReference>
<dbReference type="PRINTS" id="PR00344">
    <property type="entry name" value="BCTRLSENSOR"/>
</dbReference>
<evidence type="ECO:0000259" key="7">
    <source>
        <dbReference type="PROSITE" id="PS50109"/>
    </source>
</evidence>
<organism evidence="9 10">
    <name type="scientific">Pseudanabaena yagii GIHE-NHR1</name>
    <dbReference type="NCBI Taxonomy" id="2722753"/>
    <lineage>
        <taxon>Bacteria</taxon>
        <taxon>Bacillati</taxon>
        <taxon>Cyanobacteriota</taxon>
        <taxon>Cyanophyceae</taxon>
        <taxon>Pseudanabaenales</taxon>
        <taxon>Pseudanabaenaceae</taxon>
        <taxon>Pseudanabaena</taxon>
        <taxon>Pseudanabaena yagii</taxon>
    </lineage>
</organism>
<dbReference type="InterPro" id="IPR004358">
    <property type="entry name" value="Sig_transdc_His_kin-like_C"/>
</dbReference>
<name>A0ABX1LZI8_9CYAN</name>
<evidence type="ECO:0000256" key="1">
    <source>
        <dbReference type="ARBA" id="ARBA00000085"/>
    </source>
</evidence>
<proteinExistence type="predicted"/>
<evidence type="ECO:0000313" key="9">
    <source>
        <dbReference type="EMBL" id="NMF60129.1"/>
    </source>
</evidence>
<dbReference type="InterPro" id="IPR003594">
    <property type="entry name" value="HATPase_dom"/>
</dbReference>
<gene>
    <name evidence="9" type="ORF">HC246_19385</name>
</gene>
<dbReference type="SUPFAM" id="SSF55874">
    <property type="entry name" value="ATPase domain of HSP90 chaperone/DNA topoisomerase II/histidine kinase"/>
    <property type="match status" value="1"/>
</dbReference>
<dbReference type="Pfam" id="PF00512">
    <property type="entry name" value="HisKA"/>
    <property type="match status" value="1"/>
</dbReference>
<dbReference type="SMART" id="SM00387">
    <property type="entry name" value="HATPase_c"/>
    <property type="match status" value="1"/>
</dbReference>
<dbReference type="PROSITE" id="PS50110">
    <property type="entry name" value="RESPONSE_REGULATORY"/>
    <property type="match status" value="1"/>
</dbReference>
<dbReference type="SMART" id="SM00388">
    <property type="entry name" value="HisKA"/>
    <property type="match status" value="1"/>
</dbReference>
<dbReference type="CDD" id="cd00082">
    <property type="entry name" value="HisKA"/>
    <property type="match status" value="1"/>
</dbReference>
<keyword evidence="10" id="KW-1185">Reference proteome</keyword>
<dbReference type="PANTHER" id="PTHR43547">
    <property type="entry name" value="TWO-COMPONENT HISTIDINE KINASE"/>
    <property type="match status" value="1"/>
</dbReference>
<keyword evidence="5" id="KW-0902">Two-component regulatory system</keyword>
<evidence type="ECO:0000256" key="5">
    <source>
        <dbReference type="ARBA" id="ARBA00023012"/>
    </source>
</evidence>
<dbReference type="SUPFAM" id="SSF47384">
    <property type="entry name" value="Homodimeric domain of signal transducing histidine kinase"/>
    <property type="match status" value="1"/>
</dbReference>
<dbReference type="InterPro" id="IPR005467">
    <property type="entry name" value="His_kinase_dom"/>
</dbReference>
<evidence type="ECO:0000256" key="3">
    <source>
        <dbReference type="ARBA" id="ARBA00022553"/>
    </source>
</evidence>
<feature type="domain" description="Histidine kinase" evidence="7">
    <location>
        <begin position="144"/>
        <end position="356"/>
    </location>
</feature>
<evidence type="ECO:0000256" key="6">
    <source>
        <dbReference type="PROSITE-ProRule" id="PRU00169"/>
    </source>
</evidence>
<feature type="modified residue" description="4-aspartylphosphate" evidence="6">
    <location>
        <position position="55"/>
    </location>
</feature>
<reference evidence="9 10" key="1">
    <citation type="submission" date="2020-03" db="EMBL/GenBank/DDBJ databases">
        <title>Draft Genome Sequence of 2-Methylisoborneol Producing Pseudanabaena yagii Strain GIHE-NHR1 Isolated from North Han River in South Korea.</title>
        <authorList>
            <person name="Jeong J."/>
        </authorList>
    </citation>
    <scope>NUCLEOTIDE SEQUENCE [LARGE SCALE GENOMIC DNA]</scope>
    <source>
        <strain evidence="9 10">GIHE-NHR1</strain>
    </source>
</reference>
<protein>
    <recommendedName>
        <fullName evidence="2">histidine kinase</fullName>
        <ecNumber evidence="2">2.7.13.3</ecNumber>
    </recommendedName>
</protein>
<keyword evidence="3 6" id="KW-0597">Phosphoprotein</keyword>
<dbReference type="Pfam" id="PF02518">
    <property type="entry name" value="HATPase_c"/>
    <property type="match status" value="1"/>
</dbReference>
<sequence length="356" mass="39490">MKNYPSILIVDDEPNNFDVIEALLDNEDYDLNYASSGYKALERLEIFHPDVILLDVMMPELNGIDVCKKIKSNPQWKAIPIIMVTALTSKEDMAQCLDAGASDFLSKPVNGLELRARIKSMIRIKQQYDDLQSLLQMREDMVHMIVHDLRNPLTTILLSSELLSDPYLPESRKPEKIERITRSGHRLQSLIDSLLIMAKIEAGKMVLKYTSADLNQMCTSVIEDFETIAAQKKLELSLNLPESKLVNIDLPVFRRILDNLLSNAIKFSPANSQITVSVKYPEIGGASISVADMGAGISDGKKSVIFEKFEIGTPIQSTAQLGLGLAFCKLAIEAHGGNITVQDNEPNGAIFTISIP</sequence>
<dbReference type="InterPro" id="IPR036097">
    <property type="entry name" value="HisK_dim/P_sf"/>
</dbReference>
<dbReference type="InterPro" id="IPR011006">
    <property type="entry name" value="CheY-like_superfamily"/>
</dbReference>
<dbReference type="CDD" id="cd00075">
    <property type="entry name" value="HATPase"/>
    <property type="match status" value="1"/>
</dbReference>
<comment type="catalytic activity">
    <reaction evidence="1">
        <text>ATP + protein L-histidine = ADP + protein N-phospho-L-histidine.</text>
        <dbReference type="EC" id="2.7.13.3"/>
    </reaction>
</comment>